<comment type="caution">
    <text evidence="2">The sequence shown here is derived from an EMBL/GenBank/DDBJ whole genome shotgun (WGS) entry which is preliminary data.</text>
</comment>
<dbReference type="Proteomes" id="UP000829685">
    <property type="component" value="Unassembled WGS sequence"/>
</dbReference>
<name>A0A9P9W7A9_9PEZI</name>
<dbReference type="EMBL" id="JAFIMR010000228">
    <property type="protein sequence ID" value="KAI1844862.1"/>
    <property type="molecule type" value="Genomic_DNA"/>
</dbReference>
<feature type="region of interest" description="Disordered" evidence="1">
    <location>
        <begin position="107"/>
        <end position="128"/>
    </location>
</feature>
<proteinExistence type="predicted"/>
<gene>
    <name evidence="2" type="ORF">JX265_014109</name>
</gene>
<sequence length="188" mass="20977">MSSQLRCNICGVSFNIGRVRRPDEPPAAAWDGFSTGYVLSYSSQFLEGSCPKSAQCMSVFRIPLYSAKDLNGKHGFQEEMDDLEDDDDYVPECSESDESLAIYTPSQNSLENDSVSDDVERNEPEVSSSLLRTSNEAYCHFLHLLEHPAEDFEMRLHHTDWSLATDLSSAKNPLTTVPDFQTEHIAGG</sequence>
<dbReference type="AlphaFoldDB" id="A0A9P9W7A9"/>
<evidence type="ECO:0000313" key="2">
    <source>
        <dbReference type="EMBL" id="KAI1844862.1"/>
    </source>
</evidence>
<evidence type="ECO:0000313" key="3">
    <source>
        <dbReference type="Proteomes" id="UP000829685"/>
    </source>
</evidence>
<protein>
    <submittedName>
        <fullName evidence="2">Uncharacterized protein</fullName>
    </submittedName>
</protein>
<feature type="non-terminal residue" evidence="2">
    <location>
        <position position="188"/>
    </location>
</feature>
<evidence type="ECO:0000256" key="1">
    <source>
        <dbReference type="SAM" id="MobiDB-lite"/>
    </source>
</evidence>
<accession>A0A9P9W7A9</accession>
<organism evidence="2 3">
    <name type="scientific">Neoarthrinium moseri</name>
    <dbReference type="NCBI Taxonomy" id="1658444"/>
    <lineage>
        <taxon>Eukaryota</taxon>
        <taxon>Fungi</taxon>
        <taxon>Dikarya</taxon>
        <taxon>Ascomycota</taxon>
        <taxon>Pezizomycotina</taxon>
        <taxon>Sordariomycetes</taxon>
        <taxon>Xylariomycetidae</taxon>
        <taxon>Amphisphaeriales</taxon>
        <taxon>Apiosporaceae</taxon>
        <taxon>Neoarthrinium</taxon>
    </lineage>
</organism>
<reference evidence="2" key="1">
    <citation type="submission" date="2021-03" db="EMBL/GenBank/DDBJ databases">
        <title>Revisited historic fungal species revealed as producer of novel bioactive compounds through whole genome sequencing and comparative genomics.</title>
        <authorList>
            <person name="Vignolle G.A."/>
            <person name="Hochenegger N."/>
            <person name="Mach R.L."/>
            <person name="Mach-Aigner A.R."/>
            <person name="Javad Rahimi M."/>
            <person name="Salim K.A."/>
            <person name="Chan C.M."/>
            <person name="Lim L.B.L."/>
            <person name="Cai F."/>
            <person name="Druzhinina I.S."/>
            <person name="U'Ren J.M."/>
            <person name="Derntl C."/>
        </authorList>
    </citation>
    <scope>NUCLEOTIDE SEQUENCE</scope>
    <source>
        <strain evidence="2">TUCIM 5799</strain>
    </source>
</reference>
<keyword evidence="3" id="KW-1185">Reference proteome</keyword>